<gene>
    <name evidence="4" type="ORF">H735_05375</name>
</gene>
<evidence type="ECO:0000256" key="2">
    <source>
        <dbReference type="PROSITE-ProRule" id="PRU00110"/>
    </source>
</evidence>
<dbReference type="Gene3D" id="1.20.120.160">
    <property type="entry name" value="HPT domain"/>
    <property type="match status" value="1"/>
</dbReference>
<dbReference type="Proteomes" id="UP000031586">
    <property type="component" value="Unassembled WGS sequence"/>
</dbReference>
<evidence type="ECO:0000313" key="5">
    <source>
        <dbReference type="Proteomes" id="UP000031586"/>
    </source>
</evidence>
<reference evidence="4 5" key="1">
    <citation type="submission" date="2014-07" db="EMBL/GenBank/DDBJ databases">
        <title>Unique and conserved regions in Vibrio harveyi and related species in comparison with the shrimp pathogen Vibrio harveyi CAIM 1792.</title>
        <authorList>
            <person name="Espinoza-Valles I."/>
            <person name="Vora G."/>
            <person name="Leekitcharoenphon P."/>
            <person name="Ussery D."/>
            <person name="Hoj L."/>
            <person name="Gomez-Gil B."/>
        </authorList>
    </citation>
    <scope>NUCLEOTIDE SEQUENCE [LARGE SCALE GENOMIC DNA]</scope>
    <source>
        <strain evidence="5">CAIM 1854 / LMG 25443</strain>
    </source>
</reference>
<dbReference type="AlphaFoldDB" id="A0A0C1WBW1"/>
<feature type="domain" description="HPt" evidence="3">
    <location>
        <begin position="27"/>
        <end position="120"/>
    </location>
</feature>
<sequence length="127" mass="14605">MNTQTDVTLEQELVDELILQQMIKDTCAEIMPTLIEHYIEESRERVEKIQQALNSQDKEAMEFEVHTLGSSALALGNRTLSRHARTIEKYCVEGDTKQAFELCQSLPELAEQSFTALNQRKERGFED</sequence>
<name>A0A0C1WBW1_9VIBR</name>
<accession>A0A0C1WBW1</accession>
<feature type="modified residue" description="Phosphohistidine" evidence="2">
    <location>
        <position position="66"/>
    </location>
</feature>
<evidence type="ECO:0000313" key="4">
    <source>
        <dbReference type="EMBL" id="KIF53817.1"/>
    </source>
</evidence>
<dbReference type="PATRIC" id="fig|1229493.5.peg.139"/>
<evidence type="ECO:0000256" key="1">
    <source>
        <dbReference type="ARBA" id="ARBA00023012"/>
    </source>
</evidence>
<dbReference type="InterPro" id="IPR036641">
    <property type="entry name" value="HPT_dom_sf"/>
</dbReference>
<organism evidence="4 5">
    <name type="scientific">Vibrio owensii CAIM 1854 = LMG 25443</name>
    <dbReference type="NCBI Taxonomy" id="1229493"/>
    <lineage>
        <taxon>Bacteria</taxon>
        <taxon>Pseudomonadati</taxon>
        <taxon>Pseudomonadota</taxon>
        <taxon>Gammaproteobacteria</taxon>
        <taxon>Vibrionales</taxon>
        <taxon>Vibrionaceae</taxon>
        <taxon>Vibrio</taxon>
    </lineage>
</organism>
<evidence type="ECO:0000259" key="3">
    <source>
        <dbReference type="PROSITE" id="PS50894"/>
    </source>
</evidence>
<keyword evidence="2" id="KW-0597">Phosphoprotein</keyword>
<protein>
    <submittedName>
        <fullName evidence="4">Phosphorelay protein LuxU</fullName>
    </submittedName>
</protein>
<dbReference type="GO" id="GO:0000160">
    <property type="term" value="P:phosphorelay signal transduction system"/>
    <property type="evidence" value="ECO:0007669"/>
    <property type="project" value="UniProtKB-KW"/>
</dbReference>
<dbReference type="SUPFAM" id="SSF47226">
    <property type="entry name" value="Histidine-containing phosphotransfer domain, HPT domain"/>
    <property type="match status" value="1"/>
</dbReference>
<dbReference type="GO" id="GO:0004672">
    <property type="term" value="F:protein kinase activity"/>
    <property type="evidence" value="ECO:0007669"/>
    <property type="project" value="UniProtKB-ARBA"/>
</dbReference>
<dbReference type="EMBL" id="JPRD01000011">
    <property type="protein sequence ID" value="KIF53817.1"/>
    <property type="molecule type" value="Genomic_DNA"/>
</dbReference>
<proteinExistence type="predicted"/>
<dbReference type="PROSITE" id="PS50894">
    <property type="entry name" value="HPT"/>
    <property type="match status" value="1"/>
</dbReference>
<dbReference type="RefSeq" id="WP_020198009.1">
    <property type="nucleotide sequence ID" value="NZ_BAOH01000182.1"/>
</dbReference>
<comment type="caution">
    <text evidence="4">The sequence shown here is derived from an EMBL/GenBank/DDBJ whole genome shotgun (WGS) entry which is preliminary data.</text>
</comment>
<dbReference type="Pfam" id="PF01627">
    <property type="entry name" value="Hpt"/>
    <property type="match status" value="1"/>
</dbReference>
<keyword evidence="1" id="KW-0902">Two-component regulatory system</keyword>
<dbReference type="InterPro" id="IPR008207">
    <property type="entry name" value="Sig_transdc_His_kin_Hpt_dom"/>
</dbReference>